<organism evidence="2 3">
    <name type="scientific">Actinophytocola oryzae</name>
    <dbReference type="NCBI Taxonomy" id="502181"/>
    <lineage>
        <taxon>Bacteria</taxon>
        <taxon>Bacillati</taxon>
        <taxon>Actinomycetota</taxon>
        <taxon>Actinomycetes</taxon>
        <taxon>Pseudonocardiales</taxon>
        <taxon>Pseudonocardiaceae</taxon>
    </lineage>
</organism>
<evidence type="ECO:0000313" key="3">
    <source>
        <dbReference type="Proteomes" id="UP000294927"/>
    </source>
</evidence>
<comment type="caution">
    <text evidence="2">The sequence shown here is derived from an EMBL/GenBank/DDBJ whole genome shotgun (WGS) entry which is preliminary data.</text>
</comment>
<accession>A0A4R7V970</accession>
<keyword evidence="1" id="KW-1133">Transmembrane helix</keyword>
<gene>
    <name evidence="2" type="ORF">CLV71_112140</name>
</gene>
<dbReference type="Proteomes" id="UP000294927">
    <property type="component" value="Unassembled WGS sequence"/>
</dbReference>
<dbReference type="Pfam" id="PF23933">
    <property type="entry name" value="DUF7269"/>
    <property type="match status" value="1"/>
</dbReference>
<dbReference type="EMBL" id="SOCP01000012">
    <property type="protein sequence ID" value="TDV45473.1"/>
    <property type="molecule type" value="Genomic_DNA"/>
</dbReference>
<evidence type="ECO:0000313" key="2">
    <source>
        <dbReference type="EMBL" id="TDV45473.1"/>
    </source>
</evidence>
<evidence type="ECO:0000256" key="1">
    <source>
        <dbReference type="SAM" id="Phobius"/>
    </source>
</evidence>
<dbReference type="AlphaFoldDB" id="A0A4R7V970"/>
<dbReference type="OrthoDB" id="3697105at2"/>
<keyword evidence="1" id="KW-0812">Transmembrane</keyword>
<dbReference type="RefSeq" id="WP_133906192.1">
    <property type="nucleotide sequence ID" value="NZ_SOCP01000012.1"/>
</dbReference>
<dbReference type="InterPro" id="IPR055693">
    <property type="entry name" value="DUF7269"/>
</dbReference>
<reference evidence="2 3" key="1">
    <citation type="submission" date="2019-03" db="EMBL/GenBank/DDBJ databases">
        <title>Genomic Encyclopedia of Archaeal and Bacterial Type Strains, Phase II (KMG-II): from individual species to whole genera.</title>
        <authorList>
            <person name="Goeker M."/>
        </authorList>
    </citation>
    <scope>NUCLEOTIDE SEQUENCE [LARGE SCALE GENOMIC DNA]</scope>
    <source>
        <strain evidence="2 3">DSM 45499</strain>
    </source>
</reference>
<feature type="transmembrane region" description="Helical" evidence="1">
    <location>
        <begin position="31"/>
        <end position="49"/>
    </location>
</feature>
<proteinExistence type="predicted"/>
<keyword evidence="1" id="KW-0472">Membrane</keyword>
<keyword evidence="3" id="KW-1185">Reference proteome</keyword>
<name>A0A4R7V970_9PSEU</name>
<protein>
    <submittedName>
        <fullName evidence="2">Uncharacterized protein</fullName>
    </submittedName>
</protein>
<sequence>MTLLRASVIAALVAVAVGVTAYAGMNTPVVWAFLFAAPAGAVTLAGCLLSGTFDADWTVEPEAPSSSVTLHATSLTERLERSTLDQYRFTSRIQPRLRRIATAALQQDLDTPEARERLGPQLHTLLTATDAQLPPPKEFAALMRRLEELC</sequence>